<gene>
    <name evidence="7" type="ORF">RI543_000398</name>
</gene>
<evidence type="ECO:0000313" key="7">
    <source>
        <dbReference type="EMBL" id="KAK5782076.1"/>
    </source>
</evidence>
<organism evidence="7 8">
    <name type="scientific">Arxiozyma heterogenica</name>
    <dbReference type="NCBI Taxonomy" id="278026"/>
    <lineage>
        <taxon>Eukaryota</taxon>
        <taxon>Fungi</taxon>
        <taxon>Dikarya</taxon>
        <taxon>Ascomycota</taxon>
        <taxon>Saccharomycotina</taxon>
        <taxon>Saccharomycetes</taxon>
        <taxon>Saccharomycetales</taxon>
        <taxon>Saccharomycetaceae</taxon>
        <taxon>Arxiozyma</taxon>
    </lineage>
</organism>
<dbReference type="PANTHER" id="PTHR28013:SF3">
    <property type="entry name" value="PROTEIN DCV1-RELATED"/>
    <property type="match status" value="1"/>
</dbReference>
<sequence>MSRSNNGFVILNIHIKTALLLQFVLITAMTAVQSFPVCSVPVSTIRLAHNSKYEYGVLGWCVKQPQRQCTGTQIGYNETTTESSIQKLLLPSDSKYSVSKLLLFHIISFGLSIILWSMIVIAMISPLQESPLFLLLFTLLMIAMFLFALLSWLVDILLFRIWLDWPGWLMLVVAITSAFCGSAIWSYRRSVEIRNYTVLNEEDSVVSINQIEVNNKRRDIESRTYQESIEMMHIVESDPMMLFTSDISNNDPRIRTLALEDELREPDITYHRIVEG</sequence>
<evidence type="ECO:0000256" key="3">
    <source>
        <dbReference type="ARBA" id="ARBA00022989"/>
    </source>
</evidence>
<dbReference type="InterPro" id="IPR009571">
    <property type="entry name" value="SUR7/Rim9-like_fungi"/>
</dbReference>
<feature type="signal peptide" evidence="6">
    <location>
        <begin position="1"/>
        <end position="34"/>
    </location>
</feature>
<feature type="transmembrane region" description="Helical" evidence="5">
    <location>
        <begin position="165"/>
        <end position="187"/>
    </location>
</feature>
<comment type="caution">
    <text evidence="7">The sequence shown here is derived from an EMBL/GenBank/DDBJ whole genome shotgun (WGS) entry which is preliminary data.</text>
</comment>
<dbReference type="AlphaFoldDB" id="A0AAN7W638"/>
<comment type="subcellular location">
    <subcellularLocation>
        <location evidence="1">Membrane</location>
        <topology evidence="1">Multi-pass membrane protein</topology>
    </subcellularLocation>
</comment>
<proteinExistence type="predicted"/>
<protein>
    <recommendedName>
        <fullName evidence="9">PH-response regulator protein palI/RIM9</fullName>
    </recommendedName>
</protein>
<name>A0AAN7W638_9SACH</name>
<evidence type="ECO:0000256" key="2">
    <source>
        <dbReference type="ARBA" id="ARBA00022692"/>
    </source>
</evidence>
<dbReference type="GO" id="GO:0032153">
    <property type="term" value="C:cell division site"/>
    <property type="evidence" value="ECO:0007669"/>
    <property type="project" value="TreeGrafter"/>
</dbReference>
<keyword evidence="6" id="KW-0732">Signal</keyword>
<keyword evidence="3 5" id="KW-1133">Transmembrane helix</keyword>
<dbReference type="EMBL" id="JAWIZZ010000015">
    <property type="protein sequence ID" value="KAK5782076.1"/>
    <property type="molecule type" value="Genomic_DNA"/>
</dbReference>
<evidence type="ECO:0000256" key="4">
    <source>
        <dbReference type="ARBA" id="ARBA00023136"/>
    </source>
</evidence>
<keyword evidence="4 5" id="KW-0472">Membrane</keyword>
<reference evidence="8" key="1">
    <citation type="submission" date="2023-07" db="EMBL/GenBank/DDBJ databases">
        <title>A draft genome of Kazachstania heterogenica Y-27499.</title>
        <authorList>
            <person name="Donic C."/>
            <person name="Kralova J.S."/>
            <person name="Fidel L."/>
            <person name="Ben-Dor S."/>
            <person name="Jung S."/>
        </authorList>
    </citation>
    <scope>NUCLEOTIDE SEQUENCE [LARGE SCALE GENOMIC DNA]</scope>
    <source>
        <strain evidence="8">Y27499</strain>
    </source>
</reference>
<keyword evidence="8" id="KW-1185">Reference proteome</keyword>
<dbReference type="InterPro" id="IPR051380">
    <property type="entry name" value="pH-response_reg_palI/RIM9"/>
</dbReference>
<accession>A0AAN7W638</accession>
<feature type="transmembrane region" description="Helical" evidence="5">
    <location>
        <begin position="132"/>
        <end position="153"/>
    </location>
</feature>
<keyword evidence="2 5" id="KW-0812">Transmembrane</keyword>
<evidence type="ECO:0000256" key="5">
    <source>
        <dbReference type="SAM" id="Phobius"/>
    </source>
</evidence>
<evidence type="ECO:0000256" key="1">
    <source>
        <dbReference type="ARBA" id="ARBA00004141"/>
    </source>
</evidence>
<dbReference type="GO" id="GO:0005886">
    <property type="term" value="C:plasma membrane"/>
    <property type="evidence" value="ECO:0007669"/>
    <property type="project" value="InterPro"/>
</dbReference>
<evidence type="ECO:0000256" key="6">
    <source>
        <dbReference type="SAM" id="SignalP"/>
    </source>
</evidence>
<evidence type="ECO:0008006" key="9">
    <source>
        <dbReference type="Google" id="ProtNLM"/>
    </source>
</evidence>
<dbReference type="Proteomes" id="UP001306508">
    <property type="component" value="Unassembled WGS sequence"/>
</dbReference>
<dbReference type="GO" id="GO:0035838">
    <property type="term" value="C:growing cell tip"/>
    <property type="evidence" value="ECO:0007669"/>
    <property type="project" value="TreeGrafter"/>
</dbReference>
<evidence type="ECO:0000313" key="8">
    <source>
        <dbReference type="Proteomes" id="UP001306508"/>
    </source>
</evidence>
<dbReference type="Pfam" id="PF06687">
    <property type="entry name" value="SUR7"/>
    <property type="match status" value="1"/>
</dbReference>
<feature type="transmembrane region" description="Helical" evidence="5">
    <location>
        <begin position="102"/>
        <end position="125"/>
    </location>
</feature>
<dbReference type="PANTHER" id="PTHR28013">
    <property type="entry name" value="PROTEIN DCV1-RELATED"/>
    <property type="match status" value="1"/>
</dbReference>
<feature type="chain" id="PRO_5042904782" description="PH-response regulator protein palI/RIM9" evidence="6">
    <location>
        <begin position="35"/>
        <end position="276"/>
    </location>
</feature>